<evidence type="ECO:0000256" key="1">
    <source>
        <dbReference type="SAM" id="Phobius"/>
    </source>
</evidence>
<dbReference type="SUPFAM" id="SSF53187">
    <property type="entry name" value="Zn-dependent exopeptidases"/>
    <property type="match status" value="1"/>
</dbReference>
<accession>A0A6N8U580</accession>
<dbReference type="RefSeq" id="WP_160624459.1">
    <property type="nucleotide sequence ID" value="NZ_WUUQ01000001.1"/>
</dbReference>
<dbReference type="Pfam" id="PF04389">
    <property type="entry name" value="Peptidase_M28"/>
    <property type="match status" value="1"/>
</dbReference>
<dbReference type="Proteomes" id="UP000434036">
    <property type="component" value="Unassembled WGS sequence"/>
</dbReference>
<keyword evidence="1" id="KW-0472">Membrane</keyword>
<evidence type="ECO:0000313" key="4">
    <source>
        <dbReference type="Proteomes" id="UP000434036"/>
    </source>
</evidence>
<reference evidence="3 4" key="1">
    <citation type="submission" date="2019-12" db="EMBL/GenBank/DDBJ databases">
        <authorList>
            <person name="Yang R."/>
        </authorList>
    </citation>
    <scope>NUCLEOTIDE SEQUENCE [LARGE SCALE GENOMIC DNA]</scope>
    <source>
        <strain evidence="3 4">DONG20-135</strain>
    </source>
</reference>
<reference evidence="3 4" key="2">
    <citation type="submission" date="2020-01" db="EMBL/GenBank/DDBJ databases">
        <title>Clostridiaceae sp. nov. isolated from the gut of human by culturomics.</title>
        <authorList>
            <person name="Chang Y."/>
        </authorList>
    </citation>
    <scope>NUCLEOTIDE SEQUENCE [LARGE SCALE GENOMIC DNA]</scope>
    <source>
        <strain evidence="3 4">DONG20-135</strain>
    </source>
</reference>
<keyword evidence="1" id="KW-0812">Transmembrane</keyword>
<proteinExistence type="predicted"/>
<dbReference type="InterPro" id="IPR007484">
    <property type="entry name" value="Peptidase_M28"/>
</dbReference>
<feature type="domain" description="Peptidase M28" evidence="2">
    <location>
        <begin position="156"/>
        <end position="254"/>
    </location>
</feature>
<name>A0A6N8U580_9FIRM</name>
<evidence type="ECO:0000313" key="3">
    <source>
        <dbReference type="EMBL" id="MXQ73031.1"/>
    </source>
</evidence>
<sequence>MDQKLRQIYIDDLGCRFYAKQKAAVRESLVEEFEELGYSSQVQSKRNLILKAHNLIFGNLKSTRYVVMVPYDTPGRIFWLKLHYYPLDGTKSSAKATIPQYGPVIIFYFLFLGLLYVLPALALNAYAYLTLSGVSVIIFIMIFILLFRGVPNKHNANRNTSGMLAAIELARSLTKEQRRQVAFVFTDRNDGRHFGSKLVADALKEVNKNPMIILLNCIGKGEKLVLGATNGNKKTAAEIMKKYKGEQKPSVSVLTSDMQVQSPMGYFTKGISIARGDIDNKGSLVVEHTCTKKDTEISEEGIDQIVSMLQNYFNTLK</sequence>
<organism evidence="3 4">
    <name type="scientific">Copranaerobaculum intestinale</name>
    <dbReference type="NCBI Taxonomy" id="2692629"/>
    <lineage>
        <taxon>Bacteria</taxon>
        <taxon>Bacillati</taxon>
        <taxon>Bacillota</taxon>
        <taxon>Erysipelotrichia</taxon>
        <taxon>Erysipelotrichales</taxon>
        <taxon>Erysipelotrichaceae</taxon>
        <taxon>Copranaerobaculum</taxon>
    </lineage>
</organism>
<evidence type="ECO:0000259" key="2">
    <source>
        <dbReference type="Pfam" id="PF04389"/>
    </source>
</evidence>
<feature type="transmembrane region" description="Helical" evidence="1">
    <location>
        <begin position="125"/>
        <end position="147"/>
    </location>
</feature>
<keyword evidence="4" id="KW-1185">Reference proteome</keyword>
<dbReference type="AlphaFoldDB" id="A0A6N8U580"/>
<comment type="caution">
    <text evidence="3">The sequence shown here is derived from an EMBL/GenBank/DDBJ whole genome shotgun (WGS) entry which is preliminary data.</text>
</comment>
<feature type="transmembrane region" description="Helical" evidence="1">
    <location>
        <begin position="101"/>
        <end position="119"/>
    </location>
</feature>
<dbReference type="Gene3D" id="3.40.630.10">
    <property type="entry name" value="Zn peptidases"/>
    <property type="match status" value="1"/>
</dbReference>
<keyword evidence="1" id="KW-1133">Transmembrane helix</keyword>
<gene>
    <name evidence="3" type="ORF">GSF08_03660</name>
</gene>
<protein>
    <submittedName>
        <fullName evidence="3">M28 family peptidase</fullName>
    </submittedName>
</protein>
<dbReference type="EMBL" id="WUUQ01000001">
    <property type="protein sequence ID" value="MXQ73031.1"/>
    <property type="molecule type" value="Genomic_DNA"/>
</dbReference>